<dbReference type="Proteomes" id="UP001206639">
    <property type="component" value="Unassembled WGS sequence"/>
</dbReference>
<evidence type="ECO:0000256" key="1">
    <source>
        <dbReference type="ARBA" id="ARBA00004651"/>
    </source>
</evidence>
<comment type="subcellular location">
    <subcellularLocation>
        <location evidence="1 7">Cell membrane</location>
        <topology evidence="1 7">Multi-pass membrane protein</topology>
    </subcellularLocation>
</comment>
<keyword evidence="2 7" id="KW-0813">Transport</keyword>
<feature type="transmembrane region" description="Helical" evidence="7">
    <location>
        <begin position="81"/>
        <end position="104"/>
    </location>
</feature>
<comment type="similarity">
    <text evidence="7">Belongs to the binding-protein-dependent transport system permease family.</text>
</comment>
<dbReference type="PROSITE" id="PS50928">
    <property type="entry name" value="ABC_TM1"/>
    <property type="match status" value="1"/>
</dbReference>
<organism evidence="9 10">
    <name type="scientific">Mycobacterium deserti</name>
    <dbReference type="NCBI Taxonomy" id="2978347"/>
    <lineage>
        <taxon>Bacteria</taxon>
        <taxon>Bacillati</taxon>
        <taxon>Actinomycetota</taxon>
        <taxon>Actinomycetes</taxon>
        <taxon>Mycobacteriales</taxon>
        <taxon>Mycobacteriaceae</taxon>
        <taxon>Mycobacterium</taxon>
    </lineage>
</organism>
<dbReference type="EMBL" id="JAODWD010000005">
    <property type="protein sequence ID" value="MCT7660693.1"/>
    <property type="molecule type" value="Genomic_DNA"/>
</dbReference>
<dbReference type="RefSeq" id="WP_260994773.1">
    <property type="nucleotide sequence ID" value="NZ_JAODWD010000005.1"/>
</dbReference>
<feature type="transmembrane region" description="Helical" evidence="7">
    <location>
        <begin position="116"/>
        <end position="135"/>
    </location>
</feature>
<dbReference type="InterPro" id="IPR035906">
    <property type="entry name" value="MetI-like_sf"/>
</dbReference>
<evidence type="ECO:0000256" key="4">
    <source>
        <dbReference type="ARBA" id="ARBA00022692"/>
    </source>
</evidence>
<evidence type="ECO:0000313" key="10">
    <source>
        <dbReference type="Proteomes" id="UP001206639"/>
    </source>
</evidence>
<feature type="domain" description="ABC transmembrane type-1" evidence="8">
    <location>
        <begin position="75"/>
        <end position="255"/>
    </location>
</feature>
<keyword evidence="6 7" id="KW-0472">Membrane</keyword>
<dbReference type="Gene3D" id="1.10.3720.10">
    <property type="entry name" value="MetI-like"/>
    <property type="match status" value="1"/>
</dbReference>
<evidence type="ECO:0000313" key="9">
    <source>
        <dbReference type="EMBL" id="MCT7660693.1"/>
    </source>
</evidence>
<dbReference type="PANTHER" id="PTHR30151:SF0">
    <property type="entry name" value="ABC TRANSPORTER PERMEASE PROTEIN MJ0413-RELATED"/>
    <property type="match status" value="1"/>
</dbReference>
<evidence type="ECO:0000259" key="8">
    <source>
        <dbReference type="PROSITE" id="PS50928"/>
    </source>
</evidence>
<dbReference type="InterPro" id="IPR000515">
    <property type="entry name" value="MetI-like"/>
</dbReference>
<feature type="transmembrane region" description="Helical" evidence="7">
    <location>
        <begin position="22"/>
        <end position="41"/>
    </location>
</feature>
<protein>
    <submittedName>
        <fullName evidence="9">ABC transporter permease</fullName>
    </submittedName>
</protein>
<keyword evidence="5 7" id="KW-1133">Transmembrane helix</keyword>
<dbReference type="SUPFAM" id="SSF161098">
    <property type="entry name" value="MetI-like"/>
    <property type="match status" value="1"/>
</dbReference>
<reference evidence="10" key="1">
    <citation type="submission" date="2023-07" db="EMBL/GenBank/DDBJ databases">
        <authorList>
            <person name="Deng Y."/>
            <person name="Zhang Y.-Q."/>
        </authorList>
    </citation>
    <scope>NUCLEOTIDE SEQUENCE [LARGE SCALE GENOMIC DNA]</scope>
    <source>
        <strain evidence="10">CPCC 205710</strain>
    </source>
</reference>
<dbReference type="PANTHER" id="PTHR30151">
    <property type="entry name" value="ALKANE SULFONATE ABC TRANSPORTER-RELATED, MEMBRANE SUBUNIT"/>
    <property type="match status" value="1"/>
</dbReference>
<evidence type="ECO:0000256" key="5">
    <source>
        <dbReference type="ARBA" id="ARBA00022989"/>
    </source>
</evidence>
<proteinExistence type="inferred from homology"/>
<gene>
    <name evidence="9" type="ORF">N4S67_20010</name>
</gene>
<feature type="transmembrane region" description="Helical" evidence="7">
    <location>
        <begin position="181"/>
        <end position="208"/>
    </location>
</feature>
<accession>A0ABT2MEK0</accession>
<comment type="caution">
    <text evidence="9">The sequence shown here is derived from an EMBL/GenBank/DDBJ whole genome shotgun (WGS) entry which is preliminary data.</text>
</comment>
<feature type="transmembrane region" description="Helical" evidence="7">
    <location>
        <begin position="235"/>
        <end position="258"/>
    </location>
</feature>
<dbReference type="CDD" id="cd06261">
    <property type="entry name" value="TM_PBP2"/>
    <property type="match status" value="1"/>
</dbReference>
<evidence type="ECO:0000256" key="2">
    <source>
        <dbReference type="ARBA" id="ARBA00022448"/>
    </source>
</evidence>
<keyword evidence="3" id="KW-1003">Cell membrane</keyword>
<keyword evidence="10" id="KW-1185">Reference proteome</keyword>
<evidence type="ECO:0000256" key="7">
    <source>
        <dbReference type="RuleBase" id="RU363032"/>
    </source>
</evidence>
<evidence type="ECO:0000256" key="6">
    <source>
        <dbReference type="ARBA" id="ARBA00023136"/>
    </source>
</evidence>
<dbReference type="Pfam" id="PF00528">
    <property type="entry name" value="BPD_transp_1"/>
    <property type="match status" value="1"/>
</dbReference>
<name>A0ABT2MEK0_9MYCO</name>
<sequence>MTGPGILEVEPRRRRRRPARGAFNWPGLAVLVALVVIWQLLADLGVVHNDYLPSPVQIGHGLVELADRGELASSVAHTVSVVVGALLIAAVVGIGAGVVSGLSARLWTWSGATIDILRSLPAIALVPLALMIFGLSGTAEMVVAAFAATWPILLNTAGGVRQIHPLLYDVGRTLSLSRWAVFVKIALLGATPAIVAGLRIGMTVSLLVTVTTEMVGNPAGIGYGLVRAQNAIQPAWMYAYVAVVLVIGLILNAMLLSLSRPIRARP</sequence>
<keyword evidence="4 7" id="KW-0812">Transmembrane</keyword>
<evidence type="ECO:0000256" key="3">
    <source>
        <dbReference type="ARBA" id="ARBA00022475"/>
    </source>
</evidence>